<evidence type="ECO:0000259" key="1">
    <source>
        <dbReference type="Pfam" id="PF03732"/>
    </source>
</evidence>
<keyword evidence="3" id="KW-1185">Reference proteome</keyword>
<proteinExistence type="predicted"/>
<gene>
    <name evidence="2" type="ORF">SI8410_15019691</name>
</gene>
<dbReference type="InterPro" id="IPR005162">
    <property type="entry name" value="Retrotrans_gag_dom"/>
</dbReference>
<evidence type="ECO:0000313" key="3">
    <source>
        <dbReference type="Proteomes" id="UP000663760"/>
    </source>
</evidence>
<reference evidence="2" key="1">
    <citation type="submission" date="2020-02" db="EMBL/GenBank/DDBJ databases">
        <authorList>
            <person name="Scholz U."/>
            <person name="Mascher M."/>
            <person name="Fiebig A."/>
        </authorList>
    </citation>
    <scope>NUCLEOTIDE SEQUENCE</scope>
</reference>
<protein>
    <recommendedName>
        <fullName evidence="1">Retrotransposon gag domain-containing protein</fullName>
    </recommendedName>
</protein>
<dbReference type="Pfam" id="PF03732">
    <property type="entry name" value="Retrotrans_gag"/>
    <property type="match status" value="1"/>
</dbReference>
<accession>A0A7I8LG41</accession>
<dbReference type="PANTHER" id="PTHR33223:SF11">
    <property type="entry name" value="ELEMENT PROTEIN, PUTATIVE-RELATED"/>
    <property type="match status" value="1"/>
</dbReference>
<dbReference type="OrthoDB" id="781595at2759"/>
<sequence length="337" mass="39847">MHASLENYIFCIFYFEFSMSLKTMSFLSWGVNSLTRASPSSSPSPSEEPHQHLEKFHMVCDLVNLPQVTPEIIKMKLFPHTLRDKASHWLSTLDRELTSWKDIEQAFLRKFYPLGKTQNMRKHIWSFSQRPGETLHQTWEKFKDLLRKCPHHAIPKWQLNRIFYDGLLEQHRNMVDSICGGAFMEKTPDEIYSLYENLKNRFQKNQPSQTQPDAMEMMQQMSQMMQQTMNQMMQQTMNQMMLHQKQIIEALGNKREEGQLPSQPIENSENCPTVRFQQEELRNVKDLPDPYELNFIIVYMKMTENINHAPIILGRPFLETVKAIIDRGKRIVELKFG</sequence>
<evidence type="ECO:0000313" key="2">
    <source>
        <dbReference type="EMBL" id="CAA7409013.1"/>
    </source>
</evidence>
<dbReference type="AlphaFoldDB" id="A0A7I8LG41"/>
<dbReference type="Proteomes" id="UP000663760">
    <property type="component" value="Chromosome 15"/>
</dbReference>
<dbReference type="EMBL" id="LR746278">
    <property type="protein sequence ID" value="CAA7409013.1"/>
    <property type="molecule type" value="Genomic_DNA"/>
</dbReference>
<feature type="domain" description="Retrotransposon gag" evidence="1">
    <location>
        <begin position="76"/>
        <end position="168"/>
    </location>
</feature>
<dbReference type="PANTHER" id="PTHR33223">
    <property type="entry name" value="CCHC-TYPE DOMAIN-CONTAINING PROTEIN"/>
    <property type="match status" value="1"/>
</dbReference>
<organism evidence="2 3">
    <name type="scientific">Spirodela intermedia</name>
    <name type="common">Intermediate duckweed</name>
    <dbReference type="NCBI Taxonomy" id="51605"/>
    <lineage>
        <taxon>Eukaryota</taxon>
        <taxon>Viridiplantae</taxon>
        <taxon>Streptophyta</taxon>
        <taxon>Embryophyta</taxon>
        <taxon>Tracheophyta</taxon>
        <taxon>Spermatophyta</taxon>
        <taxon>Magnoliopsida</taxon>
        <taxon>Liliopsida</taxon>
        <taxon>Araceae</taxon>
        <taxon>Lemnoideae</taxon>
        <taxon>Spirodela</taxon>
    </lineage>
</organism>
<name>A0A7I8LG41_SPIIN</name>